<comment type="caution">
    <text evidence="3">The sequence shown here is derived from an EMBL/GenBank/DDBJ whole genome shotgun (WGS) entry which is preliminary data.</text>
</comment>
<evidence type="ECO:0000313" key="3">
    <source>
        <dbReference type="EMBL" id="RIX32205.1"/>
    </source>
</evidence>
<dbReference type="EMBL" id="QXTF01000001">
    <property type="protein sequence ID" value="RIX32205.1"/>
    <property type="molecule type" value="Genomic_DNA"/>
</dbReference>
<protein>
    <submittedName>
        <fullName evidence="3">Peptidoglycan-binding protein</fullName>
    </submittedName>
</protein>
<organism evidence="3 4">
    <name type="scientific">Sphingomonas edaphi</name>
    <dbReference type="NCBI Taxonomy" id="2315689"/>
    <lineage>
        <taxon>Bacteria</taxon>
        <taxon>Pseudomonadati</taxon>
        <taxon>Pseudomonadota</taxon>
        <taxon>Alphaproteobacteria</taxon>
        <taxon>Sphingomonadales</taxon>
        <taxon>Sphingomonadaceae</taxon>
        <taxon>Sphingomonas</taxon>
    </lineage>
</organism>
<dbReference type="OrthoDB" id="6507154at2"/>
<evidence type="ECO:0000256" key="1">
    <source>
        <dbReference type="SAM" id="SignalP"/>
    </source>
</evidence>
<evidence type="ECO:0000259" key="2">
    <source>
        <dbReference type="Pfam" id="PF01471"/>
    </source>
</evidence>
<sequence length="196" mass="21495">MTRYLPGFGLSIAALLSVPAYADTRTGQFAVEGSGGATCAQYNAARTSGSKEFGRMFGFIEGYLTAANRYEQNTYDLSPWQDGPAFALMIAKNCEKTPKERLVTTVQRLVVSLQPTRLTEPSQRVPIAARADSPRIYASVVQRAQRALKQKGLYQGPDDGRLTPALKTALLQFQRSSKLQPTGDPDVATLWMLFNP</sequence>
<dbReference type="InterPro" id="IPR036365">
    <property type="entry name" value="PGBD-like_sf"/>
</dbReference>
<feature type="chain" id="PRO_5019303808" evidence="1">
    <location>
        <begin position="23"/>
        <end position="196"/>
    </location>
</feature>
<keyword evidence="4" id="KW-1185">Reference proteome</keyword>
<gene>
    <name evidence="3" type="ORF">D3M59_04365</name>
</gene>
<dbReference type="Gene3D" id="1.10.101.10">
    <property type="entry name" value="PGBD-like superfamily/PGBD"/>
    <property type="match status" value="1"/>
</dbReference>
<dbReference type="InterPro" id="IPR036366">
    <property type="entry name" value="PGBDSf"/>
</dbReference>
<dbReference type="Proteomes" id="UP000285023">
    <property type="component" value="Unassembled WGS sequence"/>
</dbReference>
<feature type="domain" description="Peptidoglycan binding-like" evidence="2">
    <location>
        <begin position="141"/>
        <end position="190"/>
    </location>
</feature>
<dbReference type="SUPFAM" id="SSF47090">
    <property type="entry name" value="PGBD-like"/>
    <property type="match status" value="1"/>
</dbReference>
<keyword evidence="1" id="KW-0732">Signal</keyword>
<feature type="signal peptide" evidence="1">
    <location>
        <begin position="1"/>
        <end position="22"/>
    </location>
</feature>
<evidence type="ECO:0000313" key="4">
    <source>
        <dbReference type="Proteomes" id="UP000285023"/>
    </source>
</evidence>
<dbReference type="RefSeq" id="WP_119531918.1">
    <property type="nucleotide sequence ID" value="NZ_QXTF01000001.1"/>
</dbReference>
<name>A0A418Q2N0_9SPHN</name>
<accession>A0A418Q2N0</accession>
<proteinExistence type="predicted"/>
<dbReference type="Pfam" id="PF01471">
    <property type="entry name" value="PG_binding_1"/>
    <property type="match status" value="1"/>
</dbReference>
<dbReference type="AlphaFoldDB" id="A0A418Q2N0"/>
<reference evidence="3 4" key="1">
    <citation type="submission" date="2018-09" db="EMBL/GenBank/DDBJ databases">
        <title>Sphingomonas sp. DAC4.</title>
        <authorList>
            <person name="Seo T."/>
        </authorList>
    </citation>
    <scope>NUCLEOTIDE SEQUENCE [LARGE SCALE GENOMIC DNA]</scope>
    <source>
        <strain evidence="3 4">DAC4</strain>
    </source>
</reference>
<dbReference type="InterPro" id="IPR002477">
    <property type="entry name" value="Peptidoglycan-bd-like"/>
</dbReference>